<dbReference type="Pfam" id="PF03732">
    <property type="entry name" value="Retrotrans_gag"/>
    <property type="match status" value="1"/>
</dbReference>
<dbReference type="Proteomes" id="UP001231189">
    <property type="component" value="Unassembled WGS sequence"/>
</dbReference>
<proteinExistence type="predicted"/>
<accession>A0AAD8QZR0</accession>
<sequence length="193" mass="21569">MQCLQLYLKDSARAWLRGLPKGSIKSWDDLVDAFVANFQATYKRPVGIEELRHCQQKQKESMRAYIGRFTKLLNAAEDVSVDRAFDAFSDGIRRETYIEELGRKKPKTITKLMEIANSWADGEDNFPLDIPIDKTIGMTTDEMIGRMAVGGKTPGRAMDAEQPAGHWPARGKGRLSAAGDPWPLVRKPAGSRS</sequence>
<name>A0AAD8QZR0_LOLMU</name>
<feature type="domain" description="Retrotransposon gag" evidence="2">
    <location>
        <begin position="6"/>
        <end position="93"/>
    </location>
</feature>
<evidence type="ECO:0000313" key="4">
    <source>
        <dbReference type="Proteomes" id="UP001231189"/>
    </source>
</evidence>
<dbReference type="AlphaFoldDB" id="A0AAD8QZR0"/>
<feature type="region of interest" description="Disordered" evidence="1">
    <location>
        <begin position="155"/>
        <end position="193"/>
    </location>
</feature>
<protein>
    <recommendedName>
        <fullName evidence="2">Retrotransposon gag domain-containing protein</fullName>
    </recommendedName>
</protein>
<dbReference type="EMBL" id="JAUUTY010000007">
    <property type="protein sequence ID" value="KAK1611617.1"/>
    <property type="molecule type" value="Genomic_DNA"/>
</dbReference>
<evidence type="ECO:0000313" key="3">
    <source>
        <dbReference type="EMBL" id="KAK1611617.1"/>
    </source>
</evidence>
<evidence type="ECO:0000259" key="2">
    <source>
        <dbReference type="Pfam" id="PF03732"/>
    </source>
</evidence>
<dbReference type="PANTHER" id="PTHR33223:SF8">
    <property type="entry name" value="OS04G0172440 PROTEIN"/>
    <property type="match status" value="1"/>
</dbReference>
<comment type="caution">
    <text evidence="3">The sequence shown here is derived from an EMBL/GenBank/DDBJ whole genome shotgun (WGS) entry which is preliminary data.</text>
</comment>
<dbReference type="PANTHER" id="PTHR33223">
    <property type="entry name" value="CCHC-TYPE DOMAIN-CONTAINING PROTEIN"/>
    <property type="match status" value="1"/>
</dbReference>
<evidence type="ECO:0000256" key="1">
    <source>
        <dbReference type="SAM" id="MobiDB-lite"/>
    </source>
</evidence>
<keyword evidence="4" id="KW-1185">Reference proteome</keyword>
<dbReference type="InterPro" id="IPR005162">
    <property type="entry name" value="Retrotrans_gag_dom"/>
</dbReference>
<organism evidence="3 4">
    <name type="scientific">Lolium multiflorum</name>
    <name type="common">Italian ryegrass</name>
    <name type="synonym">Lolium perenne subsp. multiflorum</name>
    <dbReference type="NCBI Taxonomy" id="4521"/>
    <lineage>
        <taxon>Eukaryota</taxon>
        <taxon>Viridiplantae</taxon>
        <taxon>Streptophyta</taxon>
        <taxon>Embryophyta</taxon>
        <taxon>Tracheophyta</taxon>
        <taxon>Spermatophyta</taxon>
        <taxon>Magnoliopsida</taxon>
        <taxon>Liliopsida</taxon>
        <taxon>Poales</taxon>
        <taxon>Poaceae</taxon>
        <taxon>BOP clade</taxon>
        <taxon>Pooideae</taxon>
        <taxon>Poodae</taxon>
        <taxon>Poeae</taxon>
        <taxon>Poeae Chloroplast Group 2 (Poeae type)</taxon>
        <taxon>Loliodinae</taxon>
        <taxon>Loliinae</taxon>
        <taxon>Lolium</taxon>
    </lineage>
</organism>
<gene>
    <name evidence="3" type="ORF">QYE76_035290</name>
</gene>
<reference evidence="3" key="1">
    <citation type="submission" date="2023-07" db="EMBL/GenBank/DDBJ databases">
        <title>A chromosome-level genome assembly of Lolium multiflorum.</title>
        <authorList>
            <person name="Chen Y."/>
            <person name="Copetti D."/>
            <person name="Kolliker R."/>
            <person name="Studer B."/>
        </authorList>
    </citation>
    <scope>NUCLEOTIDE SEQUENCE</scope>
    <source>
        <strain evidence="3">02402/16</strain>
        <tissue evidence="3">Leaf</tissue>
    </source>
</reference>